<evidence type="ECO:0000313" key="2">
    <source>
        <dbReference type="Proteomes" id="UP000474676"/>
    </source>
</evidence>
<dbReference type="AlphaFoldDB" id="A0A6L5Y391"/>
<protein>
    <recommendedName>
        <fullName evidence="3">Pyridoxamine 5'-phosphate oxidase putative domain-containing protein</fullName>
    </recommendedName>
</protein>
<name>A0A6L5Y391_9FIRM</name>
<dbReference type="InterPro" id="IPR012349">
    <property type="entry name" value="Split_barrel_FMN-bd"/>
</dbReference>
<dbReference type="SUPFAM" id="SSF50475">
    <property type="entry name" value="FMN-binding split barrel"/>
    <property type="match status" value="1"/>
</dbReference>
<dbReference type="RefSeq" id="WP_154573548.1">
    <property type="nucleotide sequence ID" value="NZ_VUMZ01000001.1"/>
</dbReference>
<gene>
    <name evidence="1" type="ORF">FYJ64_01850</name>
</gene>
<evidence type="ECO:0008006" key="3">
    <source>
        <dbReference type="Google" id="ProtNLM"/>
    </source>
</evidence>
<dbReference type="Proteomes" id="UP000474676">
    <property type="component" value="Unassembled WGS sequence"/>
</dbReference>
<comment type="caution">
    <text evidence="1">The sequence shown here is derived from an EMBL/GenBank/DDBJ whole genome shotgun (WGS) entry which is preliminary data.</text>
</comment>
<dbReference type="GeneID" id="303114056"/>
<dbReference type="Gene3D" id="2.30.110.10">
    <property type="entry name" value="Electron Transport, Fmn-binding Protein, Chain A"/>
    <property type="match status" value="1"/>
</dbReference>
<sequence length="151" mass="17364">MDTSKILSILYSEIHSVVVGMIDSEGHPSSAFLDVMFAEEDAVYFMTSDNGRKLYHLLNGSDYISICGKTEGDFFHAKMITIQGRVRNIGKARVDELIDANPYMKKLYPDEQKEKRRIIDVFQVYEGYGNYQDFGVTPPKQTEFQFHCEIE</sequence>
<reference evidence="1 2" key="1">
    <citation type="submission" date="2019-08" db="EMBL/GenBank/DDBJ databases">
        <title>In-depth cultivation of the pig gut microbiome towards novel bacterial diversity and tailored functional studies.</title>
        <authorList>
            <person name="Wylensek D."/>
            <person name="Hitch T.C.A."/>
            <person name="Clavel T."/>
        </authorList>
    </citation>
    <scope>NUCLEOTIDE SEQUENCE [LARGE SCALE GENOMIC DNA]</scope>
    <source>
        <strain evidence="1 2">WCA-MUC-591-APC-3H</strain>
    </source>
</reference>
<dbReference type="EMBL" id="VUMZ01000001">
    <property type="protein sequence ID" value="MST51073.1"/>
    <property type="molecule type" value="Genomic_DNA"/>
</dbReference>
<keyword evidence="2" id="KW-1185">Reference proteome</keyword>
<organism evidence="1 2">
    <name type="scientific">Hornefia butyriciproducens</name>
    <dbReference type="NCBI Taxonomy" id="2652293"/>
    <lineage>
        <taxon>Bacteria</taxon>
        <taxon>Bacillati</taxon>
        <taxon>Bacillota</taxon>
        <taxon>Clostridia</taxon>
        <taxon>Peptostreptococcales</taxon>
        <taxon>Anaerovoracaceae</taxon>
        <taxon>Hornefia</taxon>
    </lineage>
</organism>
<proteinExistence type="predicted"/>
<evidence type="ECO:0000313" key="1">
    <source>
        <dbReference type="EMBL" id="MST51073.1"/>
    </source>
</evidence>
<accession>A0A6L5Y391</accession>